<keyword evidence="4" id="KW-1185">Reference proteome</keyword>
<dbReference type="AlphaFoldDB" id="A0A516X3T8"/>
<dbReference type="GO" id="GO:0050482">
    <property type="term" value="P:arachidonate secretion"/>
    <property type="evidence" value="ECO:0007669"/>
    <property type="project" value="InterPro"/>
</dbReference>
<evidence type="ECO:0000256" key="1">
    <source>
        <dbReference type="SAM" id="MobiDB-lite"/>
    </source>
</evidence>
<evidence type="ECO:0008006" key="5">
    <source>
        <dbReference type="Google" id="ProtNLM"/>
    </source>
</evidence>
<feature type="region of interest" description="Disordered" evidence="1">
    <location>
        <begin position="1"/>
        <end position="24"/>
    </location>
</feature>
<name>A0A516X3T8_9ACTN</name>
<evidence type="ECO:0000313" key="3">
    <source>
        <dbReference type="EMBL" id="QDQ97749.1"/>
    </source>
</evidence>
<keyword evidence="2" id="KW-1133">Transmembrane helix</keyword>
<sequence>MPTSTPTLESPPAPAPRRRMAEYRRPTRRPAQILFALAAFAVLAAAGTFALAFAMPAQATSGAGHDPAAADGGSSSAPGRAVDALLHTTPRAALHAMPEGFAASAGYRPAVADGMLVNPAGGCSSPVPLPAAFSGACQAHDLGYDLLRYADAEGAPLGPWARRGLDAQLAERLHDACDPRDAACVAAADTAATAVGVNSWRQDYGVPVQEDVGLYALGGVGAAGAVFAAGSGTLGAIRRSRRARPARGAPGDGRVRAAQRRAALRAPGVPA</sequence>
<dbReference type="OrthoDB" id="3389925at2"/>
<dbReference type="EMBL" id="CP041765">
    <property type="protein sequence ID" value="QDQ97749.1"/>
    <property type="molecule type" value="Genomic_DNA"/>
</dbReference>
<dbReference type="SUPFAM" id="SSF48619">
    <property type="entry name" value="Phospholipase A2, PLA2"/>
    <property type="match status" value="1"/>
</dbReference>
<gene>
    <name evidence="3" type="ORF">FO059_10995</name>
</gene>
<proteinExistence type="predicted"/>
<reference evidence="3 4" key="2">
    <citation type="submission" date="2019-07" db="EMBL/GenBank/DDBJ databases">
        <authorList>
            <person name="Huang Y."/>
        </authorList>
    </citation>
    <scope>NUCLEOTIDE SEQUENCE [LARGE SCALE GENOMIC DNA]</scope>
    <source>
        <strain evidence="3 4">HY188</strain>
    </source>
</reference>
<protein>
    <recommendedName>
        <fullName evidence="5">Phospholipase A2</fullName>
    </recommendedName>
</protein>
<dbReference type="RefSeq" id="WP_143908750.1">
    <property type="nucleotide sequence ID" value="NZ_CP041765.1"/>
</dbReference>
<dbReference type="Gene3D" id="1.20.90.10">
    <property type="entry name" value="Phospholipase A2 domain"/>
    <property type="match status" value="1"/>
</dbReference>
<accession>A0A516X3T8</accession>
<reference evidence="3 4" key="1">
    <citation type="submission" date="2019-07" db="EMBL/GenBank/DDBJ databases">
        <title>Tomitella cavernea sp. nov., an actinomycete isolated from soil.</title>
        <authorList>
            <person name="Cheng J."/>
        </authorList>
    </citation>
    <scope>NUCLEOTIDE SEQUENCE [LARGE SCALE GENOMIC DNA]</scope>
    <source>
        <strain evidence="3 4">HY188</strain>
    </source>
</reference>
<feature type="transmembrane region" description="Helical" evidence="2">
    <location>
        <begin position="212"/>
        <end position="237"/>
    </location>
</feature>
<dbReference type="Proteomes" id="UP000317344">
    <property type="component" value="Chromosome"/>
</dbReference>
<dbReference type="InterPro" id="IPR036444">
    <property type="entry name" value="PLipase_A2_dom_sf"/>
</dbReference>
<dbReference type="GO" id="GO:0004623">
    <property type="term" value="F:phospholipase A2 activity"/>
    <property type="evidence" value="ECO:0007669"/>
    <property type="project" value="InterPro"/>
</dbReference>
<evidence type="ECO:0000256" key="2">
    <source>
        <dbReference type="SAM" id="Phobius"/>
    </source>
</evidence>
<organism evidence="3 4">
    <name type="scientific">Tomitella fengzijianii</name>
    <dbReference type="NCBI Taxonomy" id="2597660"/>
    <lineage>
        <taxon>Bacteria</taxon>
        <taxon>Bacillati</taxon>
        <taxon>Actinomycetota</taxon>
        <taxon>Actinomycetes</taxon>
        <taxon>Mycobacteriales</taxon>
        <taxon>Tomitella</taxon>
    </lineage>
</organism>
<evidence type="ECO:0000313" key="4">
    <source>
        <dbReference type="Proteomes" id="UP000317344"/>
    </source>
</evidence>
<dbReference type="GO" id="GO:0006644">
    <property type="term" value="P:phospholipid metabolic process"/>
    <property type="evidence" value="ECO:0007669"/>
    <property type="project" value="InterPro"/>
</dbReference>
<feature type="region of interest" description="Disordered" evidence="1">
    <location>
        <begin position="239"/>
        <end position="271"/>
    </location>
</feature>
<dbReference type="KEGG" id="toy:FO059_10995"/>
<keyword evidence="2" id="KW-0812">Transmembrane</keyword>
<keyword evidence="2" id="KW-0472">Membrane</keyword>